<dbReference type="AlphaFoldDB" id="A0AAW0JBZ8"/>
<dbReference type="Pfam" id="PF14392">
    <property type="entry name" value="zf-CCHC_4"/>
    <property type="match status" value="1"/>
</dbReference>
<feature type="domain" description="Zinc knuckle CX2CX4HX4C" evidence="2">
    <location>
        <begin position="51"/>
        <end position="95"/>
    </location>
</feature>
<dbReference type="EMBL" id="PKMF04000606">
    <property type="protein sequence ID" value="KAK7824334.1"/>
    <property type="molecule type" value="Genomic_DNA"/>
</dbReference>
<keyword evidence="4" id="KW-1185">Reference proteome</keyword>
<proteinExistence type="predicted"/>
<evidence type="ECO:0000313" key="4">
    <source>
        <dbReference type="Proteomes" id="UP000237347"/>
    </source>
</evidence>
<dbReference type="Proteomes" id="UP000237347">
    <property type="component" value="Unassembled WGS sequence"/>
</dbReference>
<reference evidence="3 4" key="1">
    <citation type="journal article" date="2018" name="Sci. Data">
        <title>The draft genome sequence of cork oak.</title>
        <authorList>
            <person name="Ramos A.M."/>
            <person name="Usie A."/>
            <person name="Barbosa P."/>
            <person name="Barros P.M."/>
            <person name="Capote T."/>
            <person name="Chaves I."/>
            <person name="Simoes F."/>
            <person name="Abreu I."/>
            <person name="Carrasquinho I."/>
            <person name="Faro C."/>
            <person name="Guimaraes J.B."/>
            <person name="Mendonca D."/>
            <person name="Nobrega F."/>
            <person name="Rodrigues L."/>
            <person name="Saibo N.J.M."/>
            <person name="Varela M.C."/>
            <person name="Egas C."/>
            <person name="Matos J."/>
            <person name="Miguel C.M."/>
            <person name="Oliveira M.M."/>
            <person name="Ricardo C.P."/>
            <person name="Goncalves S."/>
        </authorList>
    </citation>
    <scope>NUCLEOTIDE SEQUENCE [LARGE SCALE GENOMIC DNA]</scope>
    <source>
        <strain evidence="4">cv. HL8</strain>
    </source>
</reference>
<evidence type="ECO:0000256" key="1">
    <source>
        <dbReference type="SAM" id="MobiDB-lite"/>
    </source>
</evidence>
<organism evidence="3 4">
    <name type="scientific">Quercus suber</name>
    <name type="common">Cork oak</name>
    <dbReference type="NCBI Taxonomy" id="58331"/>
    <lineage>
        <taxon>Eukaryota</taxon>
        <taxon>Viridiplantae</taxon>
        <taxon>Streptophyta</taxon>
        <taxon>Embryophyta</taxon>
        <taxon>Tracheophyta</taxon>
        <taxon>Spermatophyta</taxon>
        <taxon>Magnoliopsida</taxon>
        <taxon>eudicotyledons</taxon>
        <taxon>Gunneridae</taxon>
        <taxon>Pentapetalae</taxon>
        <taxon>rosids</taxon>
        <taxon>fabids</taxon>
        <taxon>Fagales</taxon>
        <taxon>Fagaceae</taxon>
        <taxon>Quercus</taxon>
    </lineage>
</organism>
<name>A0AAW0JBZ8_QUESU</name>
<dbReference type="InterPro" id="IPR025836">
    <property type="entry name" value="Zn_knuckle_CX2CX4HX4C"/>
</dbReference>
<gene>
    <name evidence="3" type="ORF">CFP56_034566</name>
</gene>
<accession>A0AAW0JBZ8</accession>
<evidence type="ECO:0000313" key="3">
    <source>
        <dbReference type="EMBL" id="KAK7824334.1"/>
    </source>
</evidence>
<evidence type="ECO:0000259" key="2">
    <source>
        <dbReference type="Pfam" id="PF14392"/>
    </source>
</evidence>
<feature type="region of interest" description="Disordered" evidence="1">
    <location>
        <begin position="303"/>
        <end position="331"/>
    </location>
</feature>
<sequence>MAEELEAMWGKLSFTEEEGQGIELGSNSTRAAKEECTRVSALGCVSGLMLQKKIIRGKRITVEGGESRWVQFKYERLPNFCYCCGLLSHALKHCLASSVNGRMVEEDLQYGAWLRGDPYGRIQKEPVKYGGGENQGSRDGVTRVSLEQTCAQSAMPGEDGIHMPVSLTVTRDDAILEAPRQLTVTPPGEGKGQGAGLKSENKISSKLDNSSVTLSIWSEVTEELQWEEVLHHALRKTPFEVKPISTTSFTFSPSVYDILESEEDIPPGFESQHMRETNVSKVIDKIEGYKGNCECVDKIKPVITSSPSKKPNGPSLGAKRANPLVGSSELG</sequence>
<protein>
    <recommendedName>
        <fullName evidence="2">Zinc knuckle CX2CX4HX4C domain-containing protein</fullName>
    </recommendedName>
</protein>
<comment type="caution">
    <text evidence="3">The sequence shown here is derived from an EMBL/GenBank/DDBJ whole genome shotgun (WGS) entry which is preliminary data.</text>
</comment>